<feature type="region of interest" description="Disordered" evidence="1">
    <location>
        <begin position="1"/>
        <end position="37"/>
    </location>
</feature>
<dbReference type="EMBL" id="ML178844">
    <property type="protein sequence ID" value="TFK97812.1"/>
    <property type="molecule type" value="Genomic_DNA"/>
</dbReference>
<evidence type="ECO:0000256" key="1">
    <source>
        <dbReference type="SAM" id="MobiDB-lite"/>
    </source>
</evidence>
<dbReference type="AlphaFoldDB" id="A0A5C3Q742"/>
<evidence type="ECO:0000313" key="2">
    <source>
        <dbReference type="EMBL" id="TFK97812.1"/>
    </source>
</evidence>
<evidence type="ECO:0000313" key="3">
    <source>
        <dbReference type="Proteomes" id="UP000305067"/>
    </source>
</evidence>
<feature type="compositionally biased region" description="Low complexity" evidence="1">
    <location>
        <begin position="1"/>
        <end position="14"/>
    </location>
</feature>
<feature type="compositionally biased region" description="Low complexity" evidence="1">
    <location>
        <begin position="159"/>
        <end position="171"/>
    </location>
</feature>
<feature type="region of interest" description="Disordered" evidence="1">
    <location>
        <begin position="108"/>
        <end position="142"/>
    </location>
</feature>
<keyword evidence="3" id="KW-1185">Reference proteome</keyword>
<gene>
    <name evidence="2" type="ORF">BDV98DRAFT_596324</name>
</gene>
<sequence>MSVTTTTMYTTSGTDFKPGYPHPTSLKKKHGLRPLTAPGSQHLYSFIDFTPSSRHSPSHHHLATLEEEEPEPHHAFLPPILISSHSKRSSIASSVSSDRTLMDTLTVFSRDSDSKSQRQRRPHSSHSQPPTQTFISLGPTPVGPMVVDKALLNARRPGSSSGYSVKSQSTSRCSSGKGNTKTSPTSISPRLSVYPEGSPPPKRKSSKSSEKFRDAVGTRGSWSDTDLKECLGFVERFINGDGHECVLRGVELVDRDGDRY</sequence>
<protein>
    <submittedName>
        <fullName evidence="2">Uncharacterized protein</fullName>
    </submittedName>
</protein>
<dbReference type="Proteomes" id="UP000305067">
    <property type="component" value="Unassembled WGS sequence"/>
</dbReference>
<feature type="compositionally biased region" description="Polar residues" evidence="1">
    <location>
        <begin position="172"/>
        <end position="189"/>
    </location>
</feature>
<name>A0A5C3Q742_9AGAR</name>
<accession>A0A5C3Q742</accession>
<feature type="compositionally biased region" description="Basic and acidic residues" evidence="1">
    <location>
        <begin position="207"/>
        <end position="216"/>
    </location>
</feature>
<feature type="region of interest" description="Disordered" evidence="1">
    <location>
        <begin position="155"/>
        <end position="219"/>
    </location>
</feature>
<organism evidence="2 3">
    <name type="scientific">Pterulicium gracile</name>
    <dbReference type="NCBI Taxonomy" id="1884261"/>
    <lineage>
        <taxon>Eukaryota</taxon>
        <taxon>Fungi</taxon>
        <taxon>Dikarya</taxon>
        <taxon>Basidiomycota</taxon>
        <taxon>Agaricomycotina</taxon>
        <taxon>Agaricomycetes</taxon>
        <taxon>Agaricomycetidae</taxon>
        <taxon>Agaricales</taxon>
        <taxon>Pleurotineae</taxon>
        <taxon>Pterulaceae</taxon>
        <taxon>Pterulicium</taxon>
    </lineage>
</organism>
<proteinExistence type="predicted"/>
<reference evidence="2 3" key="1">
    <citation type="journal article" date="2019" name="Nat. Ecol. Evol.">
        <title>Megaphylogeny resolves global patterns of mushroom evolution.</title>
        <authorList>
            <person name="Varga T."/>
            <person name="Krizsan K."/>
            <person name="Foldi C."/>
            <person name="Dima B."/>
            <person name="Sanchez-Garcia M."/>
            <person name="Sanchez-Ramirez S."/>
            <person name="Szollosi G.J."/>
            <person name="Szarkandi J.G."/>
            <person name="Papp V."/>
            <person name="Albert L."/>
            <person name="Andreopoulos W."/>
            <person name="Angelini C."/>
            <person name="Antonin V."/>
            <person name="Barry K.W."/>
            <person name="Bougher N.L."/>
            <person name="Buchanan P."/>
            <person name="Buyck B."/>
            <person name="Bense V."/>
            <person name="Catcheside P."/>
            <person name="Chovatia M."/>
            <person name="Cooper J."/>
            <person name="Damon W."/>
            <person name="Desjardin D."/>
            <person name="Finy P."/>
            <person name="Geml J."/>
            <person name="Haridas S."/>
            <person name="Hughes K."/>
            <person name="Justo A."/>
            <person name="Karasinski D."/>
            <person name="Kautmanova I."/>
            <person name="Kiss B."/>
            <person name="Kocsube S."/>
            <person name="Kotiranta H."/>
            <person name="LaButti K.M."/>
            <person name="Lechner B.E."/>
            <person name="Liimatainen K."/>
            <person name="Lipzen A."/>
            <person name="Lukacs Z."/>
            <person name="Mihaltcheva S."/>
            <person name="Morgado L.N."/>
            <person name="Niskanen T."/>
            <person name="Noordeloos M.E."/>
            <person name="Ohm R.A."/>
            <person name="Ortiz-Santana B."/>
            <person name="Ovrebo C."/>
            <person name="Racz N."/>
            <person name="Riley R."/>
            <person name="Savchenko A."/>
            <person name="Shiryaev A."/>
            <person name="Soop K."/>
            <person name="Spirin V."/>
            <person name="Szebenyi C."/>
            <person name="Tomsovsky M."/>
            <person name="Tulloss R.E."/>
            <person name="Uehling J."/>
            <person name="Grigoriev I.V."/>
            <person name="Vagvolgyi C."/>
            <person name="Papp T."/>
            <person name="Martin F.M."/>
            <person name="Miettinen O."/>
            <person name="Hibbett D.S."/>
            <person name="Nagy L.G."/>
        </authorList>
    </citation>
    <scope>NUCLEOTIDE SEQUENCE [LARGE SCALE GENOMIC DNA]</scope>
    <source>
        <strain evidence="2 3">CBS 309.79</strain>
    </source>
</reference>